<dbReference type="RefSeq" id="WP_038740671.1">
    <property type="nucleotide sequence ID" value="NZ_KN323090.1"/>
</dbReference>
<dbReference type="AlphaFoldDB" id="A0AA40JIB1"/>
<evidence type="ECO:0000313" key="2">
    <source>
        <dbReference type="Proteomes" id="UP000030475"/>
    </source>
</evidence>
<dbReference type="InterPro" id="IPR024524">
    <property type="entry name" value="DUF3800"/>
</dbReference>
<dbReference type="Proteomes" id="UP000030475">
    <property type="component" value="Unassembled WGS sequence"/>
</dbReference>
<sequence length="281" mass="31806">MYLSYLDESGTPGDPNTPFFVLGGVMAFERMTHWLEQELETIADRYQQQAGRYLELHAGPMRGGKDGWEKFTPTERAQASADVIRLLQIKNLKVLATVVEQSQFLRTADVLPYCYEMLATKFDDFLAYRYQRYNDPQRGIFVLDRKRTQEEKDMQVLHQTFKTVGHANGRLRNFAEVPMFADSKSTRLIQLADSVVYWIFRRYQSHDDWGWRHIQPHFAPLGNGRTGLHEVLAPATPAILQAITPSTWAFPAALPPQPAPAIAPAVPAAAPRLAAGAVITY</sequence>
<dbReference type="Pfam" id="PF12686">
    <property type="entry name" value="DUF3800"/>
    <property type="match status" value="1"/>
</dbReference>
<gene>
    <name evidence="1" type="ORF">Y036_6050</name>
</gene>
<proteinExistence type="predicted"/>
<comment type="caution">
    <text evidence="1">The sequence shown here is derived from an EMBL/GenBank/DDBJ whole genome shotgun (WGS) entry which is preliminary data.</text>
</comment>
<protein>
    <recommendedName>
        <fullName evidence="3">DUF3800 domain-containing protein</fullName>
    </recommendedName>
</protein>
<reference evidence="1 2" key="1">
    <citation type="submission" date="2014-08" db="EMBL/GenBank/DDBJ databases">
        <authorList>
            <person name="Bunnell A."/>
            <person name="Chain P.S."/>
            <person name="Chertkov O."/>
            <person name="Currie B.J."/>
            <person name="Daligault H.E."/>
            <person name="Davenport K.W."/>
            <person name="Davis C."/>
            <person name="Gleasner C.D."/>
            <person name="Johnson S.L."/>
            <person name="Kaestli M."/>
            <person name="Koren S."/>
            <person name="Kunde Y.A."/>
            <person name="Mayo M."/>
            <person name="McMurry K.K."/>
            <person name="Price E.P."/>
            <person name="Reitenga K.G."/>
            <person name="Robison R."/>
            <person name="Rosovitz M.J."/>
            <person name="Sarovich D.S."/>
            <person name="Teshima H."/>
        </authorList>
    </citation>
    <scope>NUCLEOTIDE SEQUENCE [LARGE SCALE GENOMIC DNA]</scope>
    <source>
        <strain evidence="1 2">MSHR44</strain>
    </source>
</reference>
<name>A0AA40JIB1_BURPE</name>
<evidence type="ECO:0008006" key="3">
    <source>
        <dbReference type="Google" id="ProtNLM"/>
    </source>
</evidence>
<dbReference type="EMBL" id="JQIM01000007">
    <property type="protein sequence ID" value="KGX17305.1"/>
    <property type="molecule type" value="Genomic_DNA"/>
</dbReference>
<accession>A0AA40JIB1</accession>
<evidence type="ECO:0000313" key="1">
    <source>
        <dbReference type="EMBL" id="KGX17305.1"/>
    </source>
</evidence>
<organism evidence="1 2">
    <name type="scientific">Burkholderia pseudomallei</name>
    <name type="common">Pseudomonas pseudomallei</name>
    <dbReference type="NCBI Taxonomy" id="28450"/>
    <lineage>
        <taxon>Bacteria</taxon>
        <taxon>Pseudomonadati</taxon>
        <taxon>Pseudomonadota</taxon>
        <taxon>Betaproteobacteria</taxon>
        <taxon>Burkholderiales</taxon>
        <taxon>Burkholderiaceae</taxon>
        <taxon>Burkholderia</taxon>
        <taxon>pseudomallei group</taxon>
    </lineage>
</organism>